<feature type="compositionally biased region" description="Basic and acidic residues" evidence="1">
    <location>
        <begin position="1"/>
        <end position="13"/>
    </location>
</feature>
<reference evidence="2 3" key="1">
    <citation type="submission" date="2016-10" db="EMBL/GenBank/DDBJ databases">
        <authorList>
            <person name="de Groot N.N."/>
        </authorList>
    </citation>
    <scope>NUCLEOTIDE SEQUENCE [LARGE SCALE GENOMIC DNA]</scope>
    <source>
        <strain evidence="2 3">LMG 2247</strain>
    </source>
</reference>
<sequence length="93" mass="10365">MKTQPKFDADKPYGEGYSASEGRFFEQDGNVFHGGTLEFISKSEPEAKPKVESPHKFDPDKPHGHVMDASDRTIRYEQDGKLFAADGSFVKAV</sequence>
<evidence type="ECO:0000313" key="2">
    <source>
        <dbReference type="EMBL" id="SDH82311.1"/>
    </source>
</evidence>
<accession>A0A1G8FJM9</accession>
<feature type="region of interest" description="Disordered" evidence="1">
    <location>
        <begin position="43"/>
        <end position="67"/>
    </location>
</feature>
<organism evidence="2 3">
    <name type="scientific">Paraburkholderia phenazinium</name>
    <dbReference type="NCBI Taxonomy" id="60549"/>
    <lineage>
        <taxon>Bacteria</taxon>
        <taxon>Pseudomonadati</taxon>
        <taxon>Pseudomonadota</taxon>
        <taxon>Betaproteobacteria</taxon>
        <taxon>Burkholderiales</taxon>
        <taxon>Burkholderiaceae</taxon>
        <taxon>Paraburkholderia</taxon>
    </lineage>
</organism>
<proteinExistence type="predicted"/>
<evidence type="ECO:0000313" key="3">
    <source>
        <dbReference type="Proteomes" id="UP000199706"/>
    </source>
</evidence>
<dbReference type="RefSeq" id="WP_090688441.1">
    <property type="nucleotide sequence ID" value="NZ_CADERL010000013.1"/>
</dbReference>
<gene>
    <name evidence="2" type="ORF">SAMN05216466_113213</name>
</gene>
<protein>
    <submittedName>
        <fullName evidence="2">Uncharacterized protein</fullName>
    </submittedName>
</protein>
<evidence type="ECO:0000256" key="1">
    <source>
        <dbReference type="SAM" id="MobiDB-lite"/>
    </source>
</evidence>
<dbReference type="Proteomes" id="UP000199706">
    <property type="component" value="Unassembled WGS sequence"/>
</dbReference>
<name>A0A1G8FJM9_9BURK</name>
<dbReference type="AlphaFoldDB" id="A0A1G8FJM9"/>
<dbReference type="EMBL" id="FNCJ01000013">
    <property type="protein sequence ID" value="SDH82311.1"/>
    <property type="molecule type" value="Genomic_DNA"/>
</dbReference>
<feature type="region of interest" description="Disordered" evidence="1">
    <location>
        <begin position="1"/>
        <end position="20"/>
    </location>
</feature>